<feature type="compositionally biased region" description="Basic and acidic residues" evidence="1">
    <location>
        <begin position="300"/>
        <end position="310"/>
    </location>
</feature>
<feature type="compositionally biased region" description="Polar residues" evidence="1">
    <location>
        <begin position="534"/>
        <end position="545"/>
    </location>
</feature>
<dbReference type="EMBL" id="CP055900">
    <property type="protein sequence ID" value="QKX58962.1"/>
    <property type="molecule type" value="Genomic_DNA"/>
</dbReference>
<organism evidence="2 3">
    <name type="scientific">Talaromyces rugulosus</name>
    <name type="common">Penicillium rugulosum</name>
    <dbReference type="NCBI Taxonomy" id="121627"/>
    <lineage>
        <taxon>Eukaryota</taxon>
        <taxon>Fungi</taxon>
        <taxon>Dikarya</taxon>
        <taxon>Ascomycota</taxon>
        <taxon>Pezizomycotina</taxon>
        <taxon>Eurotiomycetes</taxon>
        <taxon>Eurotiomycetidae</taxon>
        <taxon>Eurotiales</taxon>
        <taxon>Trichocomaceae</taxon>
        <taxon>Talaromyces</taxon>
        <taxon>Talaromyces sect. Islandici</taxon>
    </lineage>
</organism>
<protein>
    <submittedName>
        <fullName evidence="2">Uncharacterized protein</fullName>
    </submittedName>
</protein>
<name>A0A7H8QY05_TALRU</name>
<reference evidence="3" key="1">
    <citation type="submission" date="2020-06" db="EMBL/GenBank/DDBJ databases">
        <title>A chromosome-scale genome assembly of Talaromyces rugulosus W13939.</title>
        <authorList>
            <person name="Wang B."/>
            <person name="Guo L."/>
            <person name="Ye K."/>
            <person name="Wang L."/>
        </authorList>
    </citation>
    <scope>NUCLEOTIDE SEQUENCE [LARGE SCALE GENOMIC DNA]</scope>
    <source>
        <strain evidence="3">W13939</strain>
    </source>
</reference>
<evidence type="ECO:0000313" key="3">
    <source>
        <dbReference type="Proteomes" id="UP000509510"/>
    </source>
</evidence>
<feature type="compositionally biased region" description="Polar residues" evidence="1">
    <location>
        <begin position="474"/>
        <end position="486"/>
    </location>
</feature>
<accession>A0A7H8QY05</accession>
<dbReference type="OrthoDB" id="20105at2759"/>
<proteinExistence type="predicted"/>
<dbReference type="RefSeq" id="XP_035345140.1">
    <property type="nucleotide sequence ID" value="XM_035489247.1"/>
</dbReference>
<evidence type="ECO:0000313" key="2">
    <source>
        <dbReference type="EMBL" id="QKX58962.1"/>
    </source>
</evidence>
<evidence type="ECO:0000256" key="1">
    <source>
        <dbReference type="SAM" id="MobiDB-lite"/>
    </source>
</evidence>
<feature type="region of interest" description="Disordered" evidence="1">
    <location>
        <begin position="300"/>
        <end position="554"/>
    </location>
</feature>
<keyword evidence="3" id="KW-1185">Reference proteome</keyword>
<sequence>MASMRLPEIGNLWDTILTTVDNNDESESSLPQWAVSCPRGVFRSPPECSFHQPLIVVIFAIQYELSFKSAQLEIAYEKTVSQLESLVDDEAARKLRVACQIFETDNELLRLQCERLDNDAVESAQLQDSLNQQLLHANDEIKSLQSSLRMNNRTMQGIKSDLLTKNHKSSDYEQISADKLALSKEISALKQEIGHLKNQTSSYQTLVSEKQALERQLNSFEIQMEDERRAFERNKANGSTAGGETQRQLESLQEELKNEIEDKRRLEKEEREKSAAWENEKKALEERLQTVRKQLRNAKDKLKGYRESESNPHILSRPSQGRQSSLSQRDSSLGHSINSFDADMTIATPGAIRTAADPKRQIAAPGEKSTFSITPYLNRNKPTTNSPNTSDEDLEVDSDQQHRIEKKPKPSKSSSRVDSRKENKKPPKKVDGKNRRKVDDEEEASENHEANNRSDESLDEDTTLPGQGGARVLQNATASKASQEGKQPQRKRKILGGQRDKTLFDDEDDDLERPTKDRRLTSTLHSGIQALRASRQTFNEKSNFSPLKRTKRLV</sequence>
<feature type="compositionally biased region" description="Polar residues" evidence="1">
    <location>
        <begin position="369"/>
        <end position="389"/>
    </location>
</feature>
<dbReference type="KEGG" id="trg:TRUGW13939_06090"/>
<feature type="compositionally biased region" description="Low complexity" evidence="1">
    <location>
        <begin position="315"/>
        <end position="336"/>
    </location>
</feature>
<dbReference type="AlphaFoldDB" id="A0A7H8QY05"/>
<gene>
    <name evidence="2" type="ORF">TRUGW13939_06090</name>
</gene>
<dbReference type="GeneID" id="55993586"/>
<feature type="compositionally biased region" description="Basic and acidic residues" evidence="1">
    <location>
        <begin position="415"/>
        <end position="456"/>
    </location>
</feature>
<dbReference type="Proteomes" id="UP000509510">
    <property type="component" value="Chromosome III"/>
</dbReference>